<dbReference type="PANTHER" id="PTHR30472">
    <property type="entry name" value="FERRIC ENTEROBACTIN TRANSPORT SYSTEM PERMEASE PROTEIN"/>
    <property type="match status" value="1"/>
</dbReference>
<dbReference type="GO" id="GO:0022857">
    <property type="term" value="F:transmembrane transporter activity"/>
    <property type="evidence" value="ECO:0007669"/>
    <property type="project" value="InterPro"/>
</dbReference>
<dbReference type="GO" id="GO:0005886">
    <property type="term" value="C:plasma membrane"/>
    <property type="evidence" value="ECO:0007669"/>
    <property type="project" value="UniProtKB-SubCell"/>
</dbReference>
<protein>
    <submittedName>
        <fullName evidence="9">Iron ABC transporter permease</fullName>
    </submittedName>
</protein>
<keyword evidence="4" id="KW-1003">Cell membrane</keyword>
<name>A0A9D0Z355_9FIRM</name>
<dbReference type="Gene3D" id="1.10.3470.10">
    <property type="entry name" value="ABC transporter involved in vitamin B12 uptake, BtuC"/>
    <property type="match status" value="1"/>
</dbReference>
<feature type="transmembrane region" description="Helical" evidence="8">
    <location>
        <begin position="277"/>
        <end position="299"/>
    </location>
</feature>
<dbReference type="PROSITE" id="PS51257">
    <property type="entry name" value="PROKAR_LIPOPROTEIN"/>
    <property type="match status" value="1"/>
</dbReference>
<feature type="transmembrane region" description="Helical" evidence="8">
    <location>
        <begin position="120"/>
        <end position="138"/>
    </location>
</feature>
<evidence type="ECO:0000256" key="1">
    <source>
        <dbReference type="ARBA" id="ARBA00004651"/>
    </source>
</evidence>
<evidence type="ECO:0000313" key="10">
    <source>
        <dbReference type="Proteomes" id="UP000886796"/>
    </source>
</evidence>
<dbReference type="PANTHER" id="PTHR30472:SF25">
    <property type="entry name" value="ABC TRANSPORTER PERMEASE PROTEIN MJ0876-RELATED"/>
    <property type="match status" value="1"/>
</dbReference>
<reference evidence="9" key="1">
    <citation type="submission" date="2020-10" db="EMBL/GenBank/DDBJ databases">
        <authorList>
            <person name="Gilroy R."/>
        </authorList>
    </citation>
    <scope>NUCLEOTIDE SEQUENCE</scope>
    <source>
        <strain evidence="9">13361</strain>
    </source>
</reference>
<comment type="subcellular location">
    <subcellularLocation>
        <location evidence="1">Cell membrane</location>
        <topology evidence="1">Multi-pass membrane protein</topology>
    </subcellularLocation>
</comment>
<feature type="transmembrane region" description="Helical" evidence="8">
    <location>
        <begin position="305"/>
        <end position="323"/>
    </location>
</feature>
<keyword evidence="3" id="KW-0813">Transport</keyword>
<evidence type="ECO:0000313" key="9">
    <source>
        <dbReference type="EMBL" id="HIQ68294.1"/>
    </source>
</evidence>
<gene>
    <name evidence="9" type="ORF">IAB74_07285</name>
</gene>
<organism evidence="9 10">
    <name type="scientific">Candidatus Faecousia excrementigallinarum</name>
    <dbReference type="NCBI Taxonomy" id="2840806"/>
    <lineage>
        <taxon>Bacteria</taxon>
        <taxon>Bacillati</taxon>
        <taxon>Bacillota</taxon>
        <taxon>Clostridia</taxon>
        <taxon>Eubacteriales</taxon>
        <taxon>Oscillospiraceae</taxon>
        <taxon>Faecousia</taxon>
    </lineage>
</organism>
<feature type="transmembrane region" description="Helical" evidence="8">
    <location>
        <begin position="60"/>
        <end position="81"/>
    </location>
</feature>
<evidence type="ECO:0000256" key="5">
    <source>
        <dbReference type="ARBA" id="ARBA00022692"/>
    </source>
</evidence>
<dbReference type="Pfam" id="PF01032">
    <property type="entry name" value="FecCD"/>
    <property type="match status" value="1"/>
</dbReference>
<dbReference type="InterPro" id="IPR037294">
    <property type="entry name" value="ABC_BtuC-like"/>
</dbReference>
<dbReference type="InterPro" id="IPR000522">
    <property type="entry name" value="ABC_transptr_permease_BtuC"/>
</dbReference>
<feature type="transmembrane region" description="Helical" evidence="8">
    <location>
        <begin position="145"/>
        <end position="163"/>
    </location>
</feature>
<dbReference type="AlphaFoldDB" id="A0A9D0Z355"/>
<dbReference type="EMBL" id="DVFK01000102">
    <property type="protein sequence ID" value="HIQ68294.1"/>
    <property type="molecule type" value="Genomic_DNA"/>
</dbReference>
<dbReference type="SUPFAM" id="SSF81345">
    <property type="entry name" value="ABC transporter involved in vitamin B12 uptake, BtuC"/>
    <property type="match status" value="1"/>
</dbReference>
<evidence type="ECO:0000256" key="4">
    <source>
        <dbReference type="ARBA" id="ARBA00022475"/>
    </source>
</evidence>
<reference evidence="9" key="2">
    <citation type="journal article" date="2021" name="PeerJ">
        <title>Extensive microbial diversity within the chicken gut microbiome revealed by metagenomics and culture.</title>
        <authorList>
            <person name="Gilroy R."/>
            <person name="Ravi A."/>
            <person name="Getino M."/>
            <person name="Pursley I."/>
            <person name="Horton D.L."/>
            <person name="Alikhan N.F."/>
            <person name="Baker D."/>
            <person name="Gharbi K."/>
            <person name="Hall N."/>
            <person name="Watson M."/>
            <person name="Adriaenssens E.M."/>
            <person name="Foster-Nyarko E."/>
            <person name="Jarju S."/>
            <person name="Secka A."/>
            <person name="Antonio M."/>
            <person name="Oren A."/>
            <person name="Chaudhuri R.R."/>
            <person name="La Ragione R."/>
            <person name="Hildebrand F."/>
            <person name="Pallen M.J."/>
        </authorList>
    </citation>
    <scope>NUCLEOTIDE SEQUENCE</scope>
    <source>
        <strain evidence="9">13361</strain>
    </source>
</reference>
<comment type="caution">
    <text evidence="9">The sequence shown here is derived from an EMBL/GenBank/DDBJ whole genome shotgun (WGS) entry which is preliminary data.</text>
</comment>
<evidence type="ECO:0000256" key="2">
    <source>
        <dbReference type="ARBA" id="ARBA00007935"/>
    </source>
</evidence>
<evidence type="ECO:0000256" key="7">
    <source>
        <dbReference type="ARBA" id="ARBA00023136"/>
    </source>
</evidence>
<proteinExistence type="inferred from homology"/>
<keyword evidence="6 8" id="KW-1133">Transmembrane helix</keyword>
<dbReference type="CDD" id="cd06550">
    <property type="entry name" value="TM_ABC_iron-siderophores_like"/>
    <property type="match status" value="1"/>
</dbReference>
<sequence length="335" mass="35292">MRSRGYLLIPALLLLAVTALLSCTLGSYPISLPEMGQLLVGKLENTTLSGVFWQLRVPRVVMGLTAGCALGLAGGVYQLLFRNPLASPDLTGVASGASLGAAMALVLGGGSWWLMMAGSFALGLLSLVLVLLLVEFSGIRRTGSYVLAGIVIASAAEAGLMLLKYMADPTGELAAIEFWTMGSLGKVTAGRVYPCLPLILLPMALVLCFGKQLLLLSQGSAQARQLGLPPGLWRGILLGLATWMTAGVISVTGAIAFVGLIAPHIAFALYRRRGGMYLLFCMAVGGELLLAADILARMLVPFAELPLSILTVAFSIPVLLLALRRRRKEAYGTDF</sequence>
<keyword evidence="5 8" id="KW-0812">Transmembrane</keyword>
<evidence type="ECO:0000256" key="6">
    <source>
        <dbReference type="ARBA" id="ARBA00022989"/>
    </source>
</evidence>
<accession>A0A9D0Z355</accession>
<keyword evidence="7 8" id="KW-0472">Membrane</keyword>
<comment type="similarity">
    <text evidence="2">Belongs to the binding-protein-dependent transport system permease family. FecCD subfamily.</text>
</comment>
<dbReference type="Proteomes" id="UP000886796">
    <property type="component" value="Unassembled WGS sequence"/>
</dbReference>
<evidence type="ECO:0000256" key="3">
    <source>
        <dbReference type="ARBA" id="ARBA00022448"/>
    </source>
</evidence>
<evidence type="ECO:0000256" key="8">
    <source>
        <dbReference type="SAM" id="Phobius"/>
    </source>
</evidence>
<feature type="transmembrane region" description="Helical" evidence="8">
    <location>
        <begin position="93"/>
        <end position="114"/>
    </location>
</feature>